<evidence type="ECO:0008006" key="4">
    <source>
        <dbReference type="Google" id="ProtNLM"/>
    </source>
</evidence>
<gene>
    <name evidence="2" type="ORF">M437DRAFT_76029</name>
</gene>
<dbReference type="SUPFAM" id="SSF48452">
    <property type="entry name" value="TPR-like"/>
    <property type="match status" value="1"/>
</dbReference>
<keyword evidence="3" id="KW-1185">Reference proteome</keyword>
<dbReference type="RefSeq" id="XP_040878879.1">
    <property type="nucleotide sequence ID" value="XM_041026536.1"/>
</dbReference>
<dbReference type="Gene3D" id="1.25.40.10">
    <property type="entry name" value="Tetratricopeptide repeat domain"/>
    <property type="match status" value="1"/>
</dbReference>
<feature type="region of interest" description="Disordered" evidence="1">
    <location>
        <begin position="361"/>
        <end position="449"/>
    </location>
</feature>
<dbReference type="EMBL" id="KL584836">
    <property type="protein sequence ID" value="KEQ61856.1"/>
    <property type="molecule type" value="Genomic_DNA"/>
</dbReference>
<feature type="compositionally biased region" description="Basic residues" evidence="1">
    <location>
        <begin position="365"/>
        <end position="378"/>
    </location>
</feature>
<accession>A0A074WHB6</accession>
<organism evidence="2 3">
    <name type="scientific">Aureobasidium melanogenum (strain CBS 110374)</name>
    <name type="common">Aureobasidium pullulans var. melanogenum</name>
    <dbReference type="NCBI Taxonomy" id="1043003"/>
    <lineage>
        <taxon>Eukaryota</taxon>
        <taxon>Fungi</taxon>
        <taxon>Dikarya</taxon>
        <taxon>Ascomycota</taxon>
        <taxon>Pezizomycotina</taxon>
        <taxon>Dothideomycetes</taxon>
        <taxon>Dothideomycetidae</taxon>
        <taxon>Dothideales</taxon>
        <taxon>Saccotheciaceae</taxon>
        <taxon>Aureobasidium</taxon>
    </lineage>
</organism>
<evidence type="ECO:0000313" key="2">
    <source>
        <dbReference type="EMBL" id="KEQ61856.1"/>
    </source>
</evidence>
<feature type="region of interest" description="Disordered" evidence="1">
    <location>
        <begin position="746"/>
        <end position="779"/>
    </location>
</feature>
<protein>
    <recommendedName>
        <fullName evidence="4">SET domain-containing protein</fullName>
    </recommendedName>
</protein>
<sequence length="798" mass="89563">MYPSIHSSPRLELRPKHLKAEHAIMDANRLVHKGDYSAALKLFNRLLDERYHPAYFLNRALCYIAVDQPHLAVNDALRAYMMAQSVIDAARSQEEVNDNIRRIDADVLTYTDDCTDALSRKEKWCMAPSTVFNHKHRNFKLARMTLVEEDFEDKEAGKKTSTPPIYDLKYKALFRLVDALSRCGRGPSYNALHLLGDVLMLNASGATKKSFQPFVNRELEALAKHVQDRLLVDVIEGKVSKAALQLTQTGFCSLNSNQYGFAERPINYNILNNCILTIDSNSIIQYEYKFGMPASLVAAQDVFKGMILFTERLPFVVSTANTPDQSELATICDACGTDLQMLSPFVLRVLSEELKQAEAEEAEKKRVRAARKGARARRSPAPSRRIAVDTPTGENQPSSDKDKDETMTLSIEQVDDDDDWNSEPSSGATDTSSANTTPDTPLRGRITSRPGIFETSDVQICRYGVEKQRENFSFCSVDCYDLAKATYHDSICGSHIEDYLRKSIIQVEAPGLPNIGTQKLVLLLLVRILGWAYGTSTDPLDLPVVQMLTASPRHPSLENDPSIPWSFHNNVMRPYQMYQAMDGRGDSPKSVINPDYSDGTVINTIIGLIQRHMIVDDQIIWTKTYDEDGYHEQTYPYSDKKDAKEIEGTMFGRLHPLCDLVPLALRPSEANVELVDLGGGQIACLPLPPTHLDDDDSDLCIKKGARLLLRNAAPRLATGDERATYAQVEDYGEGGTMMDVEQDDGVLEDHSSDEELQTEEQEEEFSGYVDEETYGADDDYMADAEWDVDEDDEEMMNF</sequence>
<evidence type="ECO:0000256" key="1">
    <source>
        <dbReference type="SAM" id="MobiDB-lite"/>
    </source>
</evidence>
<name>A0A074WHB6_AURM1</name>
<dbReference type="GeneID" id="63919909"/>
<reference evidence="2 3" key="1">
    <citation type="journal article" date="2014" name="BMC Genomics">
        <title>Genome sequencing of four Aureobasidium pullulans varieties: biotechnological potential, stress tolerance, and description of new species.</title>
        <authorList>
            <person name="Gostin Ar C."/>
            <person name="Ohm R.A."/>
            <person name="Kogej T."/>
            <person name="Sonjak S."/>
            <person name="Turk M."/>
            <person name="Zajc J."/>
            <person name="Zalar P."/>
            <person name="Grube M."/>
            <person name="Sun H."/>
            <person name="Han J."/>
            <person name="Sharma A."/>
            <person name="Chiniquy J."/>
            <person name="Ngan C.Y."/>
            <person name="Lipzen A."/>
            <person name="Barry K."/>
            <person name="Grigoriev I.V."/>
            <person name="Gunde-Cimerman N."/>
        </authorList>
    </citation>
    <scope>NUCLEOTIDE SEQUENCE [LARGE SCALE GENOMIC DNA]</scope>
    <source>
        <strain evidence="2 3">CBS 110374</strain>
    </source>
</reference>
<dbReference type="AlphaFoldDB" id="A0A074WHB6"/>
<dbReference type="HOGENOM" id="CLU_408801_0_0_1"/>
<dbReference type="Proteomes" id="UP000030672">
    <property type="component" value="Unassembled WGS sequence"/>
</dbReference>
<feature type="compositionally biased region" description="Polar residues" evidence="1">
    <location>
        <begin position="422"/>
        <end position="439"/>
    </location>
</feature>
<proteinExistence type="predicted"/>
<evidence type="ECO:0000313" key="3">
    <source>
        <dbReference type="Proteomes" id="UP000030672"/>
    </source>
</evidence>
<dbReference type="InterPro" id="IPR011990">
    <property type="entry name" value="TPR-like_helical_dom_sf"/>
</dbReference>